<evidence type="ECO:0000256" key="5">
    <source>
        <dbReference type="ARBA" id="ARBA00023136"/>
    </source>
</evidence>
<dbReference type="PANTHER" id="PTHR30069:SF29">
    <property type="entry name" value="HEMOGLOBIN AND HEMOGLOBIN-HAPTOGLOBIN-BINDING PROTEIN 1-RELATED"/>
    <property type="match status" value="1"/>
</dbReference>
<reference evidence="8" key="1">
    <citation type="submission" date="2018-05" db="EMBL/GenBank/DDBJ databases">
        <authorList>
            <person name="Lanie J.A."/>
            <person name="Ng W.-L."/>
            <person name="Kazmierczak K.M."/>
            <person name="Andrzejewski T.M."/>
            <person name="Davidsen T.M."/>
            <person name="Wayne K.J."/>
            <person name="Tettelin H."/>
            <person name="Glass J.I."/>
            <person name="Rusch D."/>
            <person name="Podicherti R."/>
            <person name="Tsui H.-C.T."/>
            <person name="Winkler M.E."/>
        </authorList>
    </citation>
    <scope>NUCLEOTIDE SEQUENCE</scope>
</reference>
<keyword evidence="2" id="KW-0813">Transport</keyword>
<name>A0A381T182_9ZZZZ</name>
<accession>A0A381T182</accession>
<dbReference type="InterPro" id="IPR012910">
    <property type="entry name" value="Plug_dom"/>
</dbReference>
<evidence type="ECO:0000256" key="1">
    <source>
        <dbReference type="ARBA" id="ARBA00004571"/>
    </source>
</evidence>
<sequence>MKKLKKIGLFILPIHLIFAFQNISGFMIDNNGSPIEYCTIIHLKNGSWTITDENGFFLLQSTIFEGDTLEISRIGFNKKHCIIKNSASIQVSLSKNVIGVAPVSVEGKSPQFHEKLSKEEFTAIDKYSKYTSLQRIPGSFIKSYGGMAGIVNLSMDGGQPVHTKIILDGIDLTNPQNGQTDLSNIPVEIMQQLYLGRSPNLYYGSGSFDGVVHIQPIINRSSIKLCAGSYGYISRSAGYTWFYPRIKLNVQYGNNISAGNYPITRNDSTMNRQNNNFSEGFFSSLFHFQKNQQQLFKGFFFSTNQDRGIPGSLSWPSPKANRKNNIDLIGLQYVYLMKDGHLRLHSYQRSSDEYFNNPDLSINSHHRVKVSGIKFNGHQKLNDHIEFNGVIDLKKESIRSSDVGDRNRKTIATGIQATFKFVDRLNIQPGYRTDILDDFIESTYDLTSSLNLSTLGNLTMSFGTGFHAPTFNDLYWVADSYSEGNPDLKIEHNQYRIVRWENNFASMTNVSLEYRRRYSDNLITWSSNENYIWKPKNIDKSERKNMIMSVFIPIISPGLSISGHVTRTVAIDINTQKTLQHVPKSSANIFINYKKKNLSIECQGHYTGERPYQELDDNWEPVDITLNGFFDIDIGLHHLFPIKTHQLTLNLIIQNILDQNTDFFPDYPGPKRRIKLGIELIL</sequence>
<dbReference type="PANTHER" id="PTHR30069">
    <property type="entry name" value="TONB-DEPENDENT OUTER MEMBRANE RECEPTOR"/>
    <property type="match status" value="1"/>
</dbReference>
<dbReference type="GO" id="GO:0009279">
    <property type="term" value="C:cell outer membrane"/>
    <property type="evidence" value="ECO:0007669"/>
    <property type="project" value="UniProtKB-SubCell"/>
</dbReference>
<dbReference type="InterPro" id="IPR036942">
    <property type="entry name" value="Beta-barrel_TonB_sf"/>
</dbReference>
<evidence type="ECO:0000256" key="6">
    <source>
        <dbReference type="ARBA" id="ARBA00023237"/>
    </source>
</evidence>
<evidence type="ECO:0000256" key="3">
    <source>
        <dbReference type="ARBA" id="ARBA00022692"/>
    </source>
</evidence>
<protein>
    <recommendedName>
        <fullName evidence="7">TonB-dependent receptor plug domain-containing protein</fullName>
    </recommendedName>
</protein>
<dbReference type="Gene3D" id="2.170.130.10">
    <property type="entry name" value="TonB-dependent receptor, plug domain"/>
    <property type="match status" value="1"/>
</dbReference>
<keyword evidence="4" id="KW-0732">Signal</keyword>
<evidence type="ECO:0000259" key="7">
    <source>
        <dbReference type="Pfam" id="PF07715"/>
    </source>
</evidence>
<dbReference type="EMBL" id="UINC01003562">
    <property type="protein sequence ID" value="SVA07403.1"/>
    <property type="molecule type" value="Genomic_DNA"/>
</dbReference>
<dbReference type="InterPro" id="IPR008969">
    <property type="entry name" value="CarboxyPept-like_regulatory"/>
</dbReference>
<dbReference type="AlphaFoldDB" id="A0A381T182"/>
<keyword evidence="5" id="KW-0472">Membrane</keyword>
<evidence type="ECO:0000313" key="8">
    <source>
        <dbReference type="EMBL" id="SVA07403.1"/>
    </source>
</evidence>
<proteinExistence type="predicted"/>
<organism evidence="8">
    <name type="scientific">marine metagenome</name>
    <dbReference type="NCBI Taxonomy" id="408172"/>
    <lineage>
        <taxon>unclassified sequences</taxon>
        <taxon>metagenomes</taxon>
        <taxon>ecological metagenomes</taxon>
    </lineage>
</organism>
<dbReference type="GO" id="GO:0015344">
    <property type="term" value="F:siderophore uptake transmembrane transporter activity"/>
    <property type="evidence" value="ECO:0007669"/>
    <property type="project" value="TreeGrafter"/>
</dbReference>
<dbReference type="GO" id="GO:0044718">
    <property type="term" value="P:siderophore transmembrane transport"/>
    <property type="evidence" value="ECO:0007669"/>
    <property type="project" value="TreeGrafter"/>
</dbReference>
<comment type="subcellular location">
    <subcellularLocation>
        <location evidence="1">Cell outer membrane</location>
        <topology evidence="1">Multi-pass membrane protein</topology>
    </subcellularLocation>
</comment>
<keyword evidence="6" id="KW-0998">Cell outer membrane</keyword>
<gene>
    <name evidence="8" type="ORF">METZ01_LOCUS60257</name>
</gene>
<evidence type="ECO:0000256" key="2">
    <source>
        <dbReference type="ARBA" id="ARBA00022448"/>
    </source>
</evidence>
<dbReference type="SUPFAM" id="SSF49464">
    <property type="entry name" value="Carboxypeptidase regulatory domain-like"/>
    <property type="match status" value="1"/>
</dbReference>
<evidence type="ECO:0000256" key="4">
    <source>
        <dbReference type="ARBA" id="ARBA00022729"/>
    </source>
</evidence>
<dbReference type="Pfam" id="PF07715">
    <property type="entry name" value="Plug"/>
    <property type="match status" value="1"/>
</dbReference>
<keyword evidence="3" id="KW-0812">Transmembrane</keyword>
<dbReference type="SUPFAM" id="SSF56935">
    <property type="entry name" value="Porins"/>
    <property type="match status" value="1"/>
</dbReference>
<dbReference type="InterPro" id="IPR039426">
    <property type="entry name" value="TonB-dep_rcpt-like"/>
</dbReference>
<feature type="domain" description="TonB-dependent receptor plug" evidence="7">
    <location>
        <begin position="115"/>
        <end position="211"/>
    </location>
</feature>
<dbReference type="Gene3D" id="2.40.170.20">
    <property type="entry name" value="TonB-dependent receptor, beta-barrel domain"/>
    <property type="match status" value="1"/>
</dbReference>
<dbReference type="InterPro" id="IPR037066">
    <property type="entry name" value="Plug_dom_sf"/>
</dbReference>